<dbReference type="Gene3D" id="3.30.420.10">
    <property type="entry name" value="Ribonuclease H-like superfamily/Ribonuclease H"/>
    <property type="match status" value="1"/>
</dbReference>
<feature type="region of interest" description="Disordered" evidence="1">
    <location>
        <begin position="762"/>
        <end position="784"/>
    </location>
</feature>
<dbReference type="SUPFAM" id="SSF53098">
    <property type="entry name" value="Ribonuclease H-like"/>
    <property type="match status" value="1"/>
</dbReference>
<dbReference type="PANTHER" id="PTHR46387">
    <property type="entry name" value="POLYNUCLEOTIDYL TRANSFERASE, RIBONUCLEASE H-LIKE SUPERFAMILY PROTEIN"/>
    <property type="match status" value="1"/>
</dbReference>
<protein>
    <recommendedName>
        <fullName evidence="2">RNase H type-1 domain-containing protein</fullName>
    </recommendedName>
</protein>
<evidence type="ECO:0000313" key="3">
    <source>
        <dbReference type="EMBL" id="CAK7947988.1"/>
    </source>
</evidence>
<feature type="compositionally biased region" description="Polar residues" evidence="1">
    <location>
        <begin position="104"/>
        <end position="113"/>
    </location>
</feature>
<dbReference type="AlphaFoldDB" id="A0AAV1VNZ2"/>
<dbReference type="InterPro" id="IPR012337">
    <property type="entry name" value="RNaseH-like_sf"/>
</dbReference>
<comment type="caution">
    <text evidence="3">The sequence shown here is derived from an EMBL/GenBank/DDBJ whole genome shotgun (WGS) entry which is preliminary data.</text>
</comment>
<dbReference type="GO" id="GO:0003676">
    <property type="term" value="F:nucleic acid binding"/>
    <property type="evidence" value="ECO:0007669"/>
    <property type="project" value="InterPro"/>
</dbReference>
<dbReference type="PANTHER" id="PTHR46387:SF2">
    <property type="entry name" value="RIBONUCLEASE HI"/>
    <property type="match status" value="1"/>
</dbReference>
<feature type="region of interest" description="Disordered" evidence="1">
    <location>
        <begin position="1"/>
        <end position="65"/>
    </location>
</feature>
<dbReference type="Proteomes" id="UP001162060">
    <property type="component" value="Unassembled WGS sequence"/>
</dbReference>
<dbReference type="InterPro" id="IPR002156">
    <property type="entry name" value="RNaseH_domain"/>
</dbReference>
<evidence type="ECO:0000313" key="4">
    <source>
        <dbReference type="Proteomes" id="UP001162060"/>
    </source>
</evidence>
<feature type="region of interest" description="Disordered" evidence="1">
    <location>
        <begin position="331"/>
        <end position="369"/>
    </location>
</feature>
<feature type="compositionally biased region" description="Acidic residues" evidence="1">
    <location>
        <begin position="405"/>
        <end position="421"/>
    </location>
</feature>
<evidence type="ECO:0000259" key="2">
    <source>
        <dbReference type="PROSITE" id="PS50879"/>
    </source>
</evidence>
<proteinExistence type="predicted"/>
<dbReference type="PROSITE" id="PS50879">
    <property type="entry name" value="RNASE_H_1"/>
    <property type="match status" value="1"/>
</dbReference>
<dbReference type="InterPro" id="IPR036397">
    <property type="entry name" value="RNaseH_sf"/>
</dbReference>
<evidence type="ECO:0000256" key="1">
    <source>
        <dbReference type="SAM" id="MobiDB-lite"/>
    </source>
</evidence>
<feature type="region of interest" description="Disordered" evidence="1">
    <location>
        <begin position="102"/>
        <end position="149"/>
    </location>
</feature>
<feature type="domain" description="RNase H type-1" evidence="2">
    <location>
        <begin position="785"/>
        <end position="918"/>
    </location>
</feature>
<dbReference type="Pfam" id="PF13456">
    <property type="entry name" value="RVT_3"/>
    <property type="match status" value="1"/>
</dbReference>
<gene>
    <name evidence="3" type="ORF">PM001_LOCUS33138</name>
</gene>
<sequence>MRFWWPGWEPRERSLSSDSECSTDSHSSLASDASFYDASPDDETGVGHDEMPSLPDDTQLVTGEEAGQSDLRLFPESSSPFFAERVGRNCLGTIAVGQGVGVHTGTSNNSLPGPQNRPRVRLRAPSPRGDDAELGAATSGTGLDPASPSAYQVSARTEVSVAREAPRSPASILGAIIDWEEARRPPRNFAATAPLATTHDCTECAGPHGAPRPPSASLARRLATQDPLAAAAPAAAPQDSIAFDFRPGRAGVTLPDGVAPRNAQGLQSDGSLGACRQHPGSRTCTKDTYAATMVCLDVGRPQDTAIADAGPGRVSGMLPDRFQHGLLQSIGSPGPQTPCPGTTTRDMAPPALPLAGQAPDAAPASAIVAPPPGRAARMLPDRVQLGSALVAATARALGAFQGPSDPEDSESSDGGAPDDDTASSSSDDDRLGHVATELPARAGYTEVAAAAPAGMHATISEAASTAAIVYDVVDVSRTCDDRLGRQAPILPDRVGCGAPMPCGDEPSAVAGPCPHDDDCTPGRAGSMLPAGAAQAPATTAAVPMEVDQCATWQAASHVPGSPPLVLRLGGKRRRLSDDADDDPREQAEQLLLEDVEAGPMNLALWPSATSPLPASVLSVYAHNAPHFTCTLCAYTASSFASLKRHRDSRHRRIAFLDRFSAGCACGTPFVSRLAAANHAQACASLKDTSAEAMPAAGDLSPTAGEVDASATVATAKPVLPRQDPPVVASRLASRLSAVPAPRWGSPLARSVVVSRIADRLLPPELTEEEETKVGESDDEDDADEGDREWLLRFDGACRKNPGPGGAGAALFKPSGPVVWTCSHYMPSSGETNNTAEYTALLLGTRAAADHGVTCLRIEGDSTLVIQQVRGIFATRSAALRRLRDQVKVELARVGVFTLHHIDRQANAQADRLANRGLDLRRTVLECADHPTGDGCTRTSNIGLRQDTIPVW</sequence>
<feature type="region of interest" description="Disordered" evidence="1">
    <location>
        <begin position="399"/>
        <end position="431"/>
    </location>
</feature>
<feature type="compositionally biased region" description="Low complexity" evidence="1">
    <location>
        <begin position="16"/>
        <end position="29"/>
    </location>
</feature>
<name>A0AAV1VNZ2_9STRA</name>
<dbReference type="GO" id="GO:0004523">
    <property type="term" value="F:RNA-DNA hybrid ribonuclease activity"/>
    <property type="evidence" value="ECO:0007669"/>
    <property type="project" value="InterPro"/>
</dbReference>
<organism evidence="3 4">
    <name type="scientific">Peronospora matthiolae</name>
    <dbReference type="NCBI Taxonomy" id="2874970"/>
    <lineage>
        <taxon>Eukaryota</taxon>
        <taxon>Sar</taxon>
        <taxon>Stramenopiles</taxon>
        <taxon>Oomycota</taxon>
        <taxon>Peronosporomycetes</taxon>
        <taxon>Peronosporales</taxon>
        <taxon>Peronosporaceae</taxon>
        <taxon>Peronospora</taxon>
    </lineage>
</organism>
<feature type="compositionally biased region" description="Acidic residues" evidence="1">
    <location>
        <begin position="765"/>
        <end position="784"/>
    </location>
</feature>
<reference evidence="3" key="1">
    <citation type="submission" date="2024-01" db="EMBL/GenBank/DDBJ databases">
        <authorList>
            <person name="Webb A."/>
        </authorList>
    </citation>
    <scope>NUCLEOTIDE SEQUENCE</scope>
    <source>
        <strain evidence="3">Pm1</strain>
    </source>
</reference>
<dbReference type="CDD" id="cd09279">
    <property type="entry name" value="RNase_HI_like"/>
    <property type="match status" value="1"/>
</dbReference>
<feature type="compositionally biased region" description="Low complexity" evidence="1">
    <location>
        <begin position="353"/>
        <end position="368"/>
    </location>
</feature>
<dbReference type="EMBL" id="CAKLBY020000390">
    <property type="protein sequence ID" value="CAK7947988.1"/>
    <property type="molecule type" value="Genomic_DNA"/>
</dbReference>
<accession>A0AAV1VNZ2</accession>
<feature type="compositionally biased region" description="Low complexity" evidence="1">
    <location>
        <begin position="331"/>
        <end position="344"/>
    </location>
</feature>
<feature type="region of interest" description="Disordered" evidence="1">
    <location>
        <begin position="255"/>
        <end position="283"/>
    </location>
</feature>